<dbReference type="EMBL" id="CAJOBI010055966">
    <property type="protein sequence ID" value="CAF4394139.1"/>
    <property type="molecule type" value="Genomic_DNA"/>
</dbReference>
<gene>
    <name evidence="2" type="ORF">SMN809_LOCUS30143</name>
</gene>
<name>A0A8S2VP51_9BILA</name>
<proteinExistence type="predicted"/>
<evidence type="ECO:0000313" key="2">
    <source>
        <dbReference type="EMBL" id="CAF4394139.1"/>
    </source>
</evidence>
<sequence>MQFSAHDSYSHLSTAVASTTVMIKSQSSTTGDTKQTPPQIDASSRQLPKHPVQFTADELREHLEPVIQKMLLIEDSHRFR</sequence>
<evidence type="ECO:0000313" key="3">
    <source>
        <dbReference type="Proteomes" id="UP000676336"/>
    </source>
</evidence>
<dbReference type="AlphaFoldDB" id="A0A8S2VP51"/>
<organism evidence="2 3">
    <name type="scientific">Rotaria magnacalcarata</name>
    <dbReference type="NCBI Taxonomy" id="392030"/>
    <lineage>
        <taxon>Eukaryota</taxon>
        <taxon>Metazoa</taxon>
        <taxon>Spiralia</taxon>
        <taxon>Gnathifera</taxon>
        <taxon>Rotifera</taxon>
        <taxon>Eurotatoria</taxon>
        <taxon>Bdelloidea</taxon>
        <taxon>Philodinida</taxon>
        <taxon>Philodinidae</taxon>
        <taxon>Rotaria</taxon>
    </lineage>
</organism>
<protein>
    <submittedName>
        <fullName evidence="2">Uncharacterized protein</fullName>
    </submittedName>
</protein>
<reference evidence="2" key="1">
    <citation type="submission" date="2021-02" db="EMBL/GenBank/DDBJ databases">
        <authorList>
            <person name="Nowell W R."/>
        </authorList>
    </citation>
    <scope>NUCLEOTIDE SEQUENCE</scope>
</reference>
<comment type="caution">
    <text evidence="2">The sequence shown here is derived from an EMBL/GenBank/DDBJ whole genome shotgun (WGS) entry which is preliminary data.</text>
</comment>
<accession>A0A8S2VP51</accession>
<feature type="non-terminal residue" evidence="2">
    <location>
        <position position="80"/>
    </location>
</feature>
<feature type="region of interest" description="Disordered" evidence="1">
    <location>
        <begin position="24"/>
        <end position="48"/>
    </location>
</feature>
<evidence type="ECO:0000256" key="1">
    <source>
        <dbReference type="SAM" id="MobiDB-lite"/>
    </source>
</evidence>
<feature type="compositionally biased region" description="Polar residues" evidence="1">
    <location>
        <begin position="24"/>
        <end position="46"/>
    </location>
</feature>
<dbReference type="Proteomes" id="UP000676336">
    <property type="component" value="Unassembled WGS sequence"/>
</dbReference>